<evidence type="ECO:0000313" key="2">
    <source>
        <dbReference type="Proteomes" id="UP000823660"/>
    </source>
</evidence>
<dbReference type="Proteomes" id="UP000823660">
    <property type="component" value="Unassembled WGS sequence"/>
</dbReference>
<comment type="caution">
    <text evidence="1">The sequence shown here is derived from an EMBL/GenBank/DDBJ whole genome shotgun (WGS) entry which is preliminary data.</text>
</comment>
<protein>
    <submittedName>
        <fullName evidence="1">DUF4249 family protein</fullName>
    </submittedName>
</protein>
<reference evidence="1" key="1">
    <citation type="submission" date="2020-10" db="EMBL/GenBank/DDBJ databases">
        <authorList>
            <person name="Gilroy R."/>
        </authorList>
    </citation>
    <scope>NUCLEOTIDE SEQUENCE</scope>
    <source>
        <strain evidence="1">B1-15692</strain>
    </source>
</reference>
<sequence>MKTIHIILSFMLLLSVLSCERETDIPLKPGTGRLYLECFPSNGHDTTYISLTAARPVTDLAAPGRLSGIRMDFSVNGESAGPELYSVDNDTYTYMVDFPIEIGDRVSVSASAEGYPSVSAVSEVPGAPDMEMEREIYRYGTLRHRFTVRRKDGPGRKRYYGVAITGERRMETVYADPEKEPLTEVSCLQYDYGMSSPVESTDEDILGYETITQCRVNGMNMVVFEDDGGNTPELEIVVDIPYEKDKYWVVTEEYSTYRRTLYRVDMFLIPEQAYEYLNPKVNESLLAAGLIPPFINGGNISGGYGIASCMGCYSSGWIGSPGQ</sequence>
<evidence type="ECO:0000313" key="1">
    <source>
        <dbReference type="EMBL" id="MBO8467383.1"/>
    </source>
</evidence>
<accession>A0A9D9I8Z7</accession>
<reference evidence="1" key="2">
    <citation type="journal article" date="2021" name="PeerJ">
        <title>Extensive microbial diversity within the chicken gut microbiome revealed by metagenomics and culture.</title>
        <authorList>
            <person name="Gilroy R."/>
            <person name="Ravi A."/>
            <person name="Getino M."/>
            <person name="Pursley I."/>
            <person name="Horton D.L."/>
            <person name="Alikhan N.F."/>
            <person name="Baker D."/>
            <person name="Gharbi K."/>
            <person name="Hall N."/>
            <person name="Watson M."/>
            <person name="Adriaenssens E.M."/>
            <person name="Foster-Nyarko E."/>
            <person name="Jarju S."/>
            <person name="Secka A."/>
            <person name="Antonio M."/>
            <person name="Oren A."/>
            <person name="Chaudhuri R.R."/>
            <person name="La Ragione R."/>
            <person name="Hildebrand F."/>
            <person name="Pallen M.J."/>
        </authorList>
    </citation>
    <scope>NUCLEOTIDE SEQUENCE</scope>
    <source>
        <strain evidence="1">B1-15692</strain>
    </source>
</reference>
<dbReference type="EMBL" id="JADIMH010000036">
    <property type="protein sequence ID" value="MBO8467383.1"/>
    <property type="molecule type" value="Genomic_DNA"/>
</dbReference>
<organism evidence="1 2">
    <name type="scientific">Candidatus Cryptobacteroides faecipullorum</name>
    <dbReference type="NCBI Taxonomy" id="2840764"/>
    <lineage>
        <taxon>Bacteria</taxon>
        <taxon>Pseudomonadati</taxon>
        <taxon>Bacteroidota</taxon>
        <taxon>Bacteroidia</taxon>
        <taxon>Bacteroidales</taxon>
        <taxon>Candidatus Cryptobacteroides</taxon>
    </lineage>
</organism>
<dbReference type="AlphaFoldDB" id="A0A9D9I8Z7"/>
<dbReference type="PROSITE" id="PS51257">
    <property type="entry name" value="PROKAR_LIPOPROTEIN"/>
    <property type="match status" value="1"/>
</dbReference>
<dbReference type="InterPro" id="IPR025345">
    <property type="entry name" value="DUF4249"/>
</dbReference>
<dbReference type="Pfam" id="PF14054">
    <property type="entry name" value="DUF4249"/>
    <property type="match status" value="1"/>
</dbReference>
<gene>
    <name evidence="1" type="ORF">IAB99_06435</name>
</gene>
<proteinExistence type="predicted"/>
<name>A0A9D9I8Z7_9BACT</name>